<dbReference type="NCBIfam" id="TIGR00222">
    <property type="entry name" value="panB"/>
    <property type="match status" value="1"/>
</dbReference>
<organism evidence="6 7">
    <name type="scientific">Isoptericola chiayiensis</name>
    <dbReference type="NCBI Taxonomy" id="579446"/>
    <lineage>
        <taxon>Bacteria</taxon>
        <taxon>Bacillati</taxon>
        <taxon>Actinomycetota</taxon>
        <taxon>Actinomycetes</taxon>
        <taxon>Micrococcales</taxon>
        <taxon>Promicromonosporaceae</taxon>
        <taxon>Isoptericola</taxon>
    </lineage>
</organism>
<evidence type="ECO:0000256" key="2">
    <source>
        <dbReference type="ARBA" id="ARBA00011424"/>
    </source>
</evidence>
<dbReference type="CDD" id="cd06557">
    <property type="entry name" value="KPHMT-like"/>
    <property type="match status" value="1"/>
</dbReference>
<dbReference type="Gene3D" id="3.20.20.60">
    <property type="entry name" value="Phosphoenolpyruvate-binding domains"/>
    <property type="match status" value="1"/>
</dbReference>
<comment type="similarity">
    <text evidence="1 5">Belongs to the PanB family.</text>
</comment>
<dbReference type="InterPro" id="IPR015813">
    <property type="entry name" value="Pyrv/PenolPyrv_kinase-like_dom"/>
</dbReference>
<comment type="function">
    <text evidence="5">Catalyzes the reversible reaction in which hydroxymethyl group from 5,10-methylenetetrahydrofolate is transferred onto alpha-ketoisovalerate to form ketopantoate.</text>
</comment>
<evidence type="ECO:0000256" key="4">
    <source>
        <dbReference type="ARBA" id="ARBA00022679"/>
    </source>
</evidence>
<dbReference type="PANTHER" id="PTHR20881">
    <property type="entry name" value="3-METHYL-2-OXOBUTANOATE HYDROXYMETHYLTRANSFERASE"/>
    <property type="match status" value="1"/>
</dbReference>
<evidence type="ECO:0000256" key="5">
    <source>
        <dbReference type="HAMAP-Rule" id="MF_00156"/>
    </source>
</evidence>
<dbReference type="EMBL" id="BAABID010000008">
    <property type="protein sequence ID" value="GAA4728939.1"/>
    <property type="molecule type" value="Genomic_DNA"/>
</dbReference>
<evidence type="ECO:0000256" key="3">
    <source>
        <dbReference type="ARBA" id="ARBA00022655"/>
    </source>
</evidence>
<dbReference type="SUPFAM" id="SSF51621">
    <property type="entry name" value="Phosphoenolpyruvate/pyruvate domain"/>
    <property type="match status" value="1"/>
</dbReference>
<feature type="binding site" evidence="5">
    <location>
        <position position="25"/>
    </location>
    <ligand>
        <name>Mg(2+)</name>
        <dbReference type="ChEBI" id="CHEBI:18420"/>
    </ligand>
</feature>
<sequence length="246" mass="25273">MLTAYDAPTAALFDAAGIDTLLVGDSIGNTMLGHATTLPVTLDDMVRAGRAVSSGVQRAFVVVDLPFGSYEAGAEQALASAVRVMKETGASAVKLEGGRRSADQIRAITRAGIPVVGHLGYTPQSENALGGPRVQGRGDDAAEDLSQDALAVQEAGACAVVLEMVPADLTARITEFLAIPTIGIGAGTAADGQVLVWTDMAGMTDWSPRFARRYAELGAALRQAAADFAADVRTGGFPAAEHAFDA</sequence>
<feature type="active site" description="Proton acceptor" evidence="5">
    <location>
        <position position="163"/>
    </location>
</feature>
<dbReference type="InterPro" id="IPR003700">
    <property type="entry name" value="Pantoate_hydroxy_MeTrfase"/>
</dbReference>
<evidence type="ECO:0000313" key="7">
    <source>
        <dbReference type="Proteomes" id="UP001500956"/>
    </source>
</evidence>
<keyword evidence="5" id="KW-0460">Magnesium</keyword>
<keyword evidence="4 5" id="KW-0808">Transferase</keyword>
<feature type="binding site" evidence="5">
    <location>
        <begin position="25"/>
        <end position="26"/>
    </location>
    <ligand>
        <name>3-methyl-2-oxobutanoate</name>
        <dbReference type="ChEBI" id="CHEBI:11851"/>
    </ligand>
</feature>
<dbReference type="NCBIfam" id="NF001452">
    <property type="entry name" value="PRK00311.1"/>
    <property type="match status" value="1"/>
</dbReference>
<keyword evidence="3 5" id="KW-0566">Pantothenate biosynthesis</keyword>
<dbReference type="HAMAP" id="MF_00156">
    <property type="entry name" value="PanB"/>
    <property type="match status" value="1"/>
</dbReference>
<feature type="binding site" evidence="5">
    <location>
        <position position="94"/>
    </location>
    <ligand>
        <name>3-methyl-2-oxobutanoate</name>
        <dbReference type="ChEBI" id="CHEBI:11851"/>
    </ligand>
</feature>
<dbReference type="PANTHER" id="PTHR20881:SF0">
    <property type="entry name" value="3-METHYL-2-OXOBUTANOATE HYDROXYMETHYLTRANSFERASE"/>
    <property type="match status" value="1"/>
</dbReference>
<accession>A0ABP8YH91</accession>
<keyword evidence="5" id="KW-0963">Cytoplasm</keyword>
<feature type="binding site" evidence="5">
    <location>
        <position position="64"/>
    </location>
    <ligand>
        <name>Mg(2+)</name>
        <dbReference type="ChEBI" id="CHEBI:18420"/>
    </ligand>
</feature>
<reference evidence="7" key="1">
    <citation type="journal article" date="2019" name="Int. J. Syst. Evol. Microbiol.">
        <title>The Global Catalogue of Microorganisms (GCM) 10K type strain sequencing project: providing services to taxonomists for standard genome sequencing and annotation.</title>
        <authorList>
            <consortium name="The Broad Institute Genomics Platform"/>
            <consortium name="The Broad Institute Genome Sequencing Center for Infectious Disease"/>
            <person name="Wu L."/>
            <person name="Ma J."/>
        </authorList>
    </citation>
    <scope>NUCLEOTIDE SEQUENCE [LARGE SCALE GENOMIC DNA]</scope>
    <source>
        <strain evidence="7">JCM 18063</strain>
    </source>
</reference>
<dbReference type="EC" id="2.1.2.11" evidence="5"/>
<name>A0ABP8YH91_9MICO</name>
<feature type="binding site" evidence="5">
    <location>
        <position position="96"/>
    </location>
    <ligand>
        <name>Mg(2+)</name>
        <dbReference type="ChEBI" id="CHEBI:18420"/>
    </ligand>
</feature>
<dbReference type="Pfam" id="PF02548">
    <property type="entry name" value="Pantoate_transf"/>
    <property type="match status" value="1"/>
</dbReference>
<dbReference type="Proteomes" id="UP001500956">
    <property type="component" value="Unassembled WGS sequence"/>
</dbReference>
<dbReference type="PIRSF" id="PIRSF000388">
    <property type="entry name" value="Pantoate_hydroxy_MeTrfase"/>
    <property type="match status" value="1"/>
</dbReference>
<dbReference type="InterPro" id="IPR040442">
    <property type="entry name" value="Pyrv_kinase-like_dom_sf"/>
</dbReference>
<gene>
    <name evidence="5 6" type="primary">panB</name>
    <name evidence="6" type="ORF">GCM10023216_20410</name>
</gene>
<keyword evidence="5" id="KW-0479">Metal-binding</keyword>
<feature type="binding site" evidence="5">
    <location>
        <position position="64"/>
    </location>
    <ligand>
        <name>3-methyl-2-oxobutanoate</name>
        <dbReference type="ChEBI" id="CHEBI:11851"/>
    </ligand>
</feature>
<comment type="caution">
    <text evidence="6">The sequence shown here is derived from an EMBL/GenBank/DDBJ whole genome shotgun (WGS) entry which is preliminary data.</text>
</comment>
<comment type="cofactor">
    <cofactor evidence="5">
        <name>Mg(2+)</name>
        <dbReference type="ChEBI" id="CHEBI:18420"/>
    </cofactor>
    <text evidence="5">Binds 1 Mg(2+) ion per subunit.</text>
</comment>
<comment type="subunit">
    <text evidence="2 5">Homodecamer; pentamer of dimers.</text>
</comment>
<evidence type="ECO:0000313" key="6">
    <source>
        <dbReference type="EMBL" id="GAA4728939.1"/>
    </source>
</evidence>
<protein>
    <recommendedName>
        <fullName evidence="5">3-methyl-2-oxobutanoate hydroxymethyltransferase</fullName>
        <ecNumber evidence="5">2.1.2.11</ecNumber>
    </recommendedName>
    <alternativeName>
        <fullName evidence="5">Ketopantoate hydroxymethyltransferase</fullName>
        <shortName evidence="5">KPHMT</shortName>
    </alternativeName>
</protein>
<keyword evidence="7" id="KW-1185">Reference proteome</keyword>
<evidence type="ECO:0000256" key="1">
    <source>
        <dbReference type="ARBA" id="ARBA00008676"/>
    </source>
</evidence>
<comment type="pathway">
    <text evidence="5">Cofactor biosynthesis; (R)-pantothenate biosynthesis; (R)-pantoate from 3-methyl-2-oxobutanoate: step 1/2.</text>
</comment>
<comment type="subcellular location">
    <subcellularLocation>
        <location evidence="5">Cytoplasm</location>
    </subcellularLocation>
</comment>
<comment type="catalytic activity">
    <reaction evidence="5">
        <text>(6R)-5,10-methylene-5,6,7,8-tetrahydrofolate + 3-methyl-2-oxobutanoate + H2O = 2-dehydropantoate + (6S)-5,6,7,8-tetrahydrofolate</text>
        <dbReference type="Rhea" id="RHEA:11824"/>
        <dbReference type="ChEBI" id="CHEBI:11561"/>
        <dbReference type="ChEBI" id="CHEBI:11851"/>
        <dbReference type="ChEBI" id="CHEBI:15377"/>
        <dbReference type="ChEBI" id="CHEBI:15636"/>
        <dbReference type="ChEBI" id="CHEBI:57453"/>
        <dbReference type="EC" id="2.1.2.11"/>
    </reaction>
</comment>
<proteinExistence type="inferred from homology"/>